<protein>
    <submittedName>
        <fullName evidence="2">Agmatine deiminase family protein</fullName>
    </submittedName>
</protein>
<proteinExistence type="predicted"/>
<accession>A0ABU2WID1</accession>
<dbReference type="Proteomes" id="UP001254608">
    <property type="component" value="Unassembled WGS sequence"/>
</dbReference>
<dbReference type="PANTHER" id="PTHR31377:SF0">
    <property type="entry name" value="AGMATINE DEIMINASE-RELATED"/>
    <property type="match status" value="1"/>
</dbReference>
<organism evidence="2 3">
    <name type="scientific">Banduia mediterranea</name>
    <dbReference type="NCBI Taxonomy" id="3075609"/>
    <lineage>
        <taxon>Bacteria</taxon>
        <taxon>Pseudomonadati</taxon>
        <taxon>Pseudomonadota</taxon>
        <taxon>Gammaproteobacteria</taxon>
        <taxon>Nevskiales</taxon>
        <taxon>Algiphilaceae</taxon>
        <taxon>Banduia</taxon>
    </lineage>
</organism>
<keyword evidence="1" id="KW-0378">Hydrolase</keyword>
<dbReference type="RefSeq" id="WP_311365014.1">
    <property type="nucleotide sequence ID" value="NZ_JAVRIC010000012.1"/>
</dbReference>
<dbReference type="PANTHER" id="PTHR31377">
    <property type="entry name" value="AGMATINE DEIMINASE-RELATED"/>
    <property type="match status" value="1"/>
</dbReference>
<sequence length="345" mass="37892">MPTSTVLPAEWHPQIAVMLTWPRADGDFAGIFDAVETNFVELACAIARFAPLIISRESGTVDLQQRLIEAGIPPDRLWIYAAASDDVWARDHGPITVFRNGTPVMLDFRFNGWGGKFSADRDNLISKKLHAAGAFEGYTLESVDFVLEGGGIESDGIGTLLTTERCLLTPTRNPDYDKSGIESRLKLMLGVDRVLWLKHGDLLGDDTDGHIDTLARFCSVDTIAYQACEDTSDPHYALLTGMAQELAGLSRADGQPYRLIPLPLPAPILDADGRRLPAGYANFLIVNGGVLVPTYDDPMDDLAIAHLREAFPDRTIVGVNCRALIHQYGSLHCTTMQIPAFDRRR</sequence>
<evidence type="ECO:0000313" key="2">
    <source>
        <dbReference type="EMBL" id="MDT0497621.1"/>
    </source>
</evidence>
<dbReference type="Pfam" id="PF04371">
    <property type="entry name" value="PAD_porph"/>
    <property type="match status" value="1"/>
</dbReference>
<name>A0ABU2WID1_9GAMM</name>
<dbReference type="Gene3D" id="3.75.10.10">
    <property type="entry name" value="L-arginine/glycine Amidinotransferase, Chain A"/>
    <property type="match status" value="1"/>
</dbReference>
<dbReference type="EMBL" id="JAVRIC010000012">
    <property type="protein sequence ID" value="MDT0497621.1"/>
    <property type="molecule type" value="Genomic_DNA"/>
</dbReference>
<gene>
    <name evidence="2" type="ORF">RM530_09635</name>
</gene>
<evidence type="ECO:0000313" key="3">
    <source>
        <dbReference type="Proteomes" id="UP001254608"/>
    </source>
</evidence>
<keyword evidence="3" id="KW-1185">Reference proteome</keyword>
<dbReference type="SUPFAM" id="SSF55909">
    <property type="entry name" value="Pentein"/>
    <property type="match status" value="1"/>
</dbReference>
<evidence type="ECO:0000256" key="1">
    <source>
        <dbReference type="ARBA" id="ARBA00022801"/>
    </source>
</evidence>
<dbReference type="InterPro" id="IPR007466">
    <property type="entry name" value="Peptidyl-Arg-deiminase_porph"/>
</dbReference>
<reference evidence="2 3" key="1">
    <citation type="submission" date="2023-09" db="EMBL/GenBank/DDBJ databases">
        <authorList>
            <person name="Rey-Velasco X."/>
        </authorList>
    </citation>
    <scope>NUCLEOTIDE SEQUENCE [LARGE SCALE GENOMIC DNA]</scope>
    <source>
        <strain evidence="2 3">W345</strain>
    </source>
</reference>
<comment type="caution">
    <text evidence="2">The sequence shown here is derived from an EMBL/GenBank/DDBJ whole genome shotgun (WGS) entry which is preliminary data.</text>
</comment>